<evidence type="ECO:0000313" key="2">
    <source>
        <dbReference type="Proteomes" id="UP000253144"/>
    </source>
</evidence>
<name>A0A3F3NN61_ENTFC</name>
<organism evidence="1 2">
    <name type="scientific">Enterococcus faecium</name>
    <name type="common">Streptococcus faecium</name>
    <dbReference type="NCBI Taxonomy" id="1352"/>
    <lineage>
        <taxon>Bacteria</taxon>
        <taxon>Bacillati</taxon>
        <taxon>Bacillota</taxon>
        <taxon>Bacilli</taxon>
        <taxon>Lactobacillales</taxon>
        <taxon>Enterococcaceae</taxon>
        <taxon>Enterococcus</taxon>
    </lineage>
</organism>
<gene>
    <name evidence="1" type="ORF">EB12_01634</name>
</gene>
<sequence>MYGEPKDEYTGDSGFAILTYQEDTDHYAKLTFLNGKIKGYELYI</sequence>
<dbReference type="Proteomes" id="UP000253144">
    <property type="component" value="Unassembled WGS sequence"/>
</dbReference>
<proteinExistence type="predicted"/>
<dbReference type="AlphaFoldDB" id="A0A3F3NN61"/>
<evidence type="ECO:0000313" key="1">
    <source>
        <dbReference type="EMBL" id="RBS31449.1"/>
    </source>
</evidence>
<accession>A0A3F3NN61</accession>
<dbReference type="RefSeq" id="WP_010728975.1">
    <property type="nucleotide sequence ID" value="NZ_JACYZI010000023.1"/>
</dbReference>
<dbReference type="EMBL" id="LEQJ01000009">
    <property type="protein sequence ID" value="RBS31449.1"/>
    <property type="molecule type" value="Genomic_DNA"/>
</dbReference>
<reference evidence="1 2" key="1">
    <citation type="submission" date="2015-06" db="EMBL/GenBank/DDBJ databases">
        <title>The Genome Sequence of Enterococcus faecium 131EA1.</title>
        <authorList>
            <consortium name="The Broad Institute Genomics Platform"/>
            <consortium name="The Broad Institute Genome Sequencing Center for Infectious Disease"/>
            <person name="Earl A.M."/>
            <person name="Van Tyne D."/>
            <person name="Lebreton F."/>
            <person name="Saavedra J.T."/>
            <person name="Gilmore M.S."/>
            <person name="Manson Mcguire A."/>
            <person name="Clock S."/>
            <person name="Crupain M."/>
            <person name="Rangan U."/>
            <person name="Young S."/>
            <person name="Abouelleil A."/>
            <person name="Cao P."/>
            <person name="Chapman S.B."/>
            <person name="Griggs A."/>
            <person name="Priest M."/>
            <person name="Shea T."/>
            <person name="Wortman J."/>
            <person name="Nusbaum C."/>
            <person name="Birren B."/>
        </authorList>
    </citation>
    <scope>NUCLEOTIDE SEQUENCE [LARGE SCALE GENOMIC DNA]</scope>
    <source>
        <strain evidence="1 2">131EA1</strain>
    </source>
</reference>
<protein>
    <submittedName>
        <fullName evidence="1">Uncharacterized protein</fullName>
    </submittedName>
</protein>
<comment type="caution">
    <text evidence="1">The sequence shown here is derived from an EMBL/GenBank/DDBJ whole genome shotgun (WGS) entry which is preliminary data.</text>
</comment>